<evidence type="ECO:0000256" key="8">
    <source>
        <dbReference type="ARBA" id="ARBA00022763"/>
    </source>
</evidence>
<gene>
    <name evidence="16 22" type="primary">polA</name>
    <name evidence="22" type="ORF">DTL3_0065</name>
</gene>
<proteinExistence type="inferred from homology"/>
<dbReference type="InterPro" id="IPR043502">
    <property type="entry name" value="DNA/RNA_pol_sf"/>
</dbReference>
<evidence type="ECO:0000256" key="16">
    <source>
        <dbReference type="RuleBase" id="RU004460"/>
    </source>
</evidence>
<evidence type="ECO:0000256" key="12">
    <source>
        <dbReference type="ARBA" id="ARBA00023125"/>
    </source>
</evidence>
<evidence type="ECO:0000256" key="7">
    <source>
        <dbReference type="ARBA" id="ARBA00022722"/>
    </source>
</evidence>
<evidence type="ECO:0000256" key="6">
    <source>
        <dbReference type="ARBA" id="ARBA00022705"/>
    </source>
</evidence>
<dbReference type="AlphaFoldDB" id="A0A0C7P048"/>
<feature type="coiled-coil region" evidence="17">
    <location>
        <begin position="207"/>
        <end position="241"/>
    </location>
</feature>
<evidence type="ECO:0000256" key="2">
    <source>
        <dbReference type="ARBA" id="ARBA00012417"/>
    </source>
</evidence>
<dbReference type="InterPro" id="IPR002421">
    <property type="entry name" value="5-3_exonuclease"/>
</dbReference>
<evidence type="ECO:0000256" key="17">
    <source>
        <dbReference type="SAM" id="Coils"/>
    </source>
</evidence>
<dbReference type="CDD" id="cd09859">
    <property type="entry name" value="PIN_53EXO"/>
    <property type="match status" value="1"/>
</dbReference>
<comment type="function">
    <text evidence="16">In addition to polymerase activity, this DNA polymerase exhibits 3'-5' and 5'-3' exonuclease activity.</text>
</comment>
<accession>A0A0C7P048</accession>
<dbReference type="FunFam" id="1.10.150.20:FF:000002">
    <property type="entry name" value="DNA polymerase I"/>
    <property type="match status" value="1"/>
</dbReference>
<dbReference type="STRING" id="1006576.DTL3_0065"/>
<dbReference type="GO" id="GO:0003677">
    <property type="term" value="F:DNA binding"/>
    <property type="evidence" value="ECO:0007669"/>
    <property type="project" value="UniProtKB-UniRule"/>
</dbReference>
<comment type="similarity">
    <text evidence="1 16">Belongs to the DNA polymerase type-A family.</text>
</comment>
<evidence type="ECO:0000259" key="19">
    <source>
        <dbReference type="SMART" id="SM00475"/>
    </source>
</evidence>
<keyword evidence="13 16" id="KW-0234">DNA repair</keyword>
<dbReference type="Proteomes" id="UP000032809">
    <property type="component" value="Chromosome I"/>
</dbReference>
<dbReference type="Gene3D" id="3.30.70.370">
    <property type="match status" value="1"/>
</dbReference>
<evidence type="ECO:0000256" key="5">
    <source>
        <dbReference type="ARBA" id="ARBA00022695"/>
    </source>
</evidence>
<keyword evidence="7" id="KW-0540">Nuclease</keyword>
<keyword evidence="11 16" id="KW-0239">DNA-directed DNA polymerase</keyword>
<dbReference type="PATRIC" id="fig|1006576.9.peg.62"/>
<dbReference type="CDD" id="cd09898">
    <property type="entry name" value="H3TH_53EXO"/>
    <property type="match status" value="1"/>
</dbReference>
<keyword evidence="4 16" id="KW-0808">Transferase</keyword>
<evidence type="ECO:0000259" key="20">
    <source>
        <dbReference type="SMART" id="SM00479"/>
    </source>
</evidence>
<dbReference type="SMART" id="SM00479">
    <property type="entry name" value="EXOIII"/>
    <property type="match status" value="1"/>
</dbReference>
<protein>
    <recommendedName>
        <fullName evidence="3 15">DNA polymerase I</fullName>
        <ecNumber evidence="2 15">2.7.7.7</ecNumber>
    </recommendedName>
</protein>
<keyword evidence="12 16" id="KW-0238">DNA-binding</keyword>
<dbReference type="GO" id="GO:0006302">
    <property type="term" value="P:double-strand break repair"/>
    <property type="evidence" value="ECO:0007669"/>
    <property type="project" value="TreeGrafter"/>
</dbReference>
<dbReference type="InterPro" id="IPR036397">
    <property type="entry name" value="RNaseH_sf"/>
</dbReference>
<keyword evidence="6 16" id="KW-0235">DNA replication</keyword>
<feature type="domain" description="5'-3' exonuclease" evidence="19">
    <location>
        <begin position="2"/>
        <end position="267"/>
    </location>
</feature>
<dbReference type="SMART" id="SM00279">
    <property type="entry name" value="HhH2"/>
    <property type="match status" value="1"/>
</dbReference>
<evidence type="ECO:0000256" key="3">
    <source>
        <dbReference type="ARBA" id="ARBA00020311"/>
    </source>
</evidence>
<evidence type="ECO:0000256" key="10">
    <source>
        <dbReference type="ARBA" id="ARBA00022839"/>
    </source>
</evidence>
<dbReference type="GO" id="GO:0006261">
    <property type="term" value="P:DNA-templated DNA replication"/>
    <property type="evidence" value="ECO:0007669"/>
    <property type="project" value="UniProtKB-UniRule"/>
</dbReference>
<keyword evidence="23" id="KW-1185">Reference proteome</keyword>
<dbReference type="SUPFAM" id="SSF56672">
    <property type="entry name" value="DNA/RNA polymerases"/>
    <property type="match status" value="1"/>
</dbReference>
<dbReference type="GO" id="GO:0008409">
    <property type="term" value="F:5'-3' exonuclease activity"/>
    <property type="evidence" value="ECO:0007669"/>
    <property type="project" value="UniProtKB-UniRule"/>
</dbReference>
<dbReference type="Gene3D" id="1.20.1060.10">
    <property type="entry name" value="Taq DNA Polymerase, Chain T, domain 4"/>
    <property type="match status" value="1"/>
</dbReference>
<evidence type="ECO:0000313" key="23">
    <source>
        <dbReference type="Proteomes" id="UP000032809"/>
    </source>
</evidence>
<dbReference type="SMART" id="SM00482">
    <property type="entry name" value="POLAc"/>
    <property type="match status" value="1"/>
</dbReference>
<dbReference type="GO" id="GO:0008408">
    <property type="term" value="F:3'-5' exonuclease activity"/>
    <property type="evidence" value="ECO:0007669"/>
    <property type="project" value="UniProtKB-UniRule"/>
</dbReference>
<dbReference type="Pfam" id="PF02739">
    <property type="entry name" value="5_3_exonuc_N"/>
    <property type="match status" value="1"/>
</dbReference>
<dbReference type="Pfam" id="PF01612">
    <property type="entry name" value="DNA_pol_A_exo1"/>
    <property type="match status" value="1"/>
</dbReference>
<dbReference type="SUPFAM" id="SSF88723">
    <property type="entry name" value="PIN domain-like"/>
    <property type="match status" value="1"/>
</dbReference>
<evidence type="ECO:0000259" key="21">
    <source>
        <dbReference type="SMART" id="SM00482"/>
    </source>
</evidence>
<organism evidence="22 23">
    <name type="scientific">Defluviitoga tunisiensis</name>
    <dbReference type="NCBI Taxonomy" id="1006576"/>
    <lineage>
        <taxon>Bacteria</taxon>
        <taxon>Thermotogati</taxon>
        <taxon>Thermotogota</taxon>
        <taxon>Thermotogae</taxon>
        <taxon>Petrotogales</taxon>
        <taxon>Petrotogaceae</taxon>
        <taxon>Defluviitoga</taxon>
    </lineage>
</organism>
<feature type="domain" description="3'-5' exonuclease" evidence="18">
    <location>
        <begin position="326"/>
        <end position="505"/>
    </location>
</feature>
<dbReference type="CDD" id="cd06139">
    <property type="entry name" value="DNA_polA_I_Ecoli_like_exo"/>
    <property type="match status" value="1"/>
</dbReference>
<dbReference type="CDD" id="cd08637">
    <property type="entry name" value="DNA_pol_A_pol_I_C"/>
    <property type="match status" value="1"/>
</dbReference>
<dbReference type="PANTHER" id="PTHR10133">
    <property type="entry name" value="DNA POLYMERASE I"/>
    <property type="match status" value="1"/>
</dbReference>
<dbReference type="InterPro" id="IPR002562">
    <property type="entry name" value="3'-5'_exonuclease_dom"/>
</dbReference>
<feature type="domain" description="Exonuclease" evidence="20">
    <location>
        <begin position="343"/>
        <end position="506"/>
    </location>
</feature>
<evidence type="ECO:0000256" key="14">
    <source>
        <dbReference type="ARBA" id="ARBA00049244"/>
    </source>
</evidence>
<evidence type="ECO:0000256" key="4">
    <source>
        <dbReference type="ARBA" id="ARBA00022679"/>
    </source>
</evidence>
<dbReference type="Gene3D" id="1.10.150.20">
    <property type="entry name" value="5' to 3' exonuclease, C-terminal subdomain"/>
    <property type="match status" value="2"/>
</dbReference>
<dbReference type="PRINTS" id="PR00868">
    <property type="entry name" value="DNAPOLI"/>
</dbReference>
<dbReference type="InterPro" id="IPR008918">
    <property type="entry name" value="HhH2"/>
</dbReference>
<dbReference type="GO" id="GO:0003887">
    <property type="term" value="F:DNA-directed DNA polymerase activity"/>
    <property type="evidence" value="ECO:0007669"/>
    <property type="project" value="UniProtKB-UniRule"/>
</dbReference>
<dbReference type="Pfam" id="PF01367">
    <property type="entry name" value="5_3_exonuc"/>
    <property type="match status" value="1"/>
</dbReference>
<sequence length="907" mass="104021">MSKIGDLYLIDGSGIAYRAFFALGEWMSTSDGIPTNAIYGVTRMLLKLLKTYVKKDEDSIIFVMDKKTTTYRNELLESYKAQRPETPEKYIQQIPYIYELVENLGIKVIAMDNYEADDVIASIVEKKKNLYDKVYIITSDKDMMQLVKDNVFILRPEKGISEIVLYDAKEVENKMGVPPEKIQDLLALMGDASDNIPGVKGVGEKTAQKLLKDFENLEDIFNNLNKIKGAVKKKLEEQKEEAFLSKKLVQLMTDAPIEDIYKDEEIIYRGFKKELKDLLIRLEFNSILKELDLAESQDQINNEITMQNTENKGEKRNYSSKGKYSIFSSQNYKELFKIIDEHEIISIDFETTSLDPYEADLVGIAICIKPFEAYFLDLYKDDKRWKITEELINLISKKKIVGQNLKYDVSVLKVNELNLNNIYFDTMIAAYLLNPDSRRFNLDDLAKEYLDYKTIKYKEIMGNNNKSDLKLLTLGDMDKKTVADYAGEDADIAYRLFEVLKPKLEEFDLIALFEKIEMPTINVLSEMEVNGVYFDLKELKELEEEYNKKLDSLLSQMRKMAGYDFNPNSPKQVGELLYDHLGLKGKRKTKSGSYSTDADSLEALKDEHPIIATLLEYRKYQKLLSTYIIAIPKLVNKKTGRVHTSFNQTGTATGRLSSSEPNLQNLPIREEEGERIRKTLKAQKEDYCILSADYSQIELRVLAHITKDPILIDAFKNNKDVHSLTAAAIFGVKLEDVDQNMRRIGKTVNFSLIYGSSAYGLSENLGIPVEDAKNFIDKYFETYKKVKEIQEESLKLAKKNGYVETIFGRKRFLKNIKTSKSELKRIAINAPIQGSAADIMKLAMINIYNELPKEAKLILQVHDEVLIELPEEIVDKVTTIVKNCMENAVELDVPLKVDVTVGKSWQK</sequence>
<evidence type="ECO:0000256" key="13">
    <source>
        <dbReference type="ARBA" id="ARBA00023204"/>
    </source>
</evidence>
<evidence type="ECO:0000256" key="1">
    <source>
        <dbReference type="ARBA" id="ARBA00007705"/>
    </source>
</evidence>
<dbReference type="Pfam" id="PF00476">
    <property type="entry name" value="DNA_pol_A"/>
    <property type="match status" value="1"/>
</dbReference>
<dbReference type="InterPro" id="IPR020046">
    <property type="entry name" value="5-3_exonucl_a-hlix_arch_N"/>
</dbReference>
<evidence type="ECO:0000256" key="11">
    <source>
        <dbReference type="ARBA" id="ARBA00022932"/>
    </source>
</evidence>
<dbReference type="InterPro" id="IPR013520">
    <property type="entry name" value="Ribonucl_H"/>
</dbReference>
<dbReference type="InterPro" id="IPR002298">
    <property type="entry name" value="DNA_polymerase_A"/>
</dbReference>
<evidence type="ECO:0000259" key="18">
    <source>
        <dbReference type="SMART" id="SM00474"/>
    </source>
</evidence>
<dbReference type="HOGENOM" id="CLU_004675_0_0_0"/>
<dbReference type="InterPro" id="IPR020045">
    <property type="entry name" value="DNA_polI_H3TH"/>
</dbReference>
<dbReference type="Gene3D" id="3.30.420.10">
    <property type="entry name" value="Ribonuclease H-like superfamily/Ribonuclease H"/>
    <property type="match status" value="1"/>
</dbReference>
<evidence type="ECO:0000256" key="9">
    <source>
        <dbReference type="ARBA" id="ARBA00022801"/>
    </source>
</evidence>
<keyword evidence="17" id="KW-0175">Coiled coil</keyword>
<dbReference type="EC" id="2.7.7.7" evidence="2 15"/>
<dbReference type="KEGG" id="dtn:DTL3_0065"/>
<reference evidence="23" key="1">
    <citation type="submission" date="2014-11" db="EMBL/GenBank/DDBJ databases">
        <authorList>
            <person name="Wibberg D."/>
        </authorList>
    </citation>
    <scope>NUCLEOTIDE SEQUENCE [LARGE SCALE GENOMIC DNA]</scope>
    <source>
        <strain evidence="23">L3</strain>
    </source>
</reference>
<dbReference type="InterPro" id="IPR036279">
    <property type="entry name" value="5-3_exonuclease_C_sf"/>
</dbReference>
<dbReference type="RefSeq" id="WP_231854015.1">
    <property type="nucleotide sequence ID" value="NZ_LN824141.1"/>
</dbReference>
<dbReference type="SUPFAM" id="SSF47807">
    <property type="entry name" value="5' to 3' exonuclease, C-terminal subdomain"/>
    <property type="match status" value="1"/>
</dbReference>
<dbReference type="Gene3D" id="3.40.50.1010">
    <property type="entry name" value="5'-nuclease"/>
    <property type="match status" value="1"/>
</dbReference>
<keyword evidence="5 16" id="KW-0548">Nucleotidyltransferase</keyword>
<dbReference type="EMBL" id="LN824141">
    <property type="protein sequence ID" value="CEP77399.1"/>
    <property type="molecule type" value="Genomic_DNA"/>
</dbReference>
<dbReference type="SUPFAM" id="SSF53098">
    <property type="entry name" value="Ribonuclease H-like"/>
    <property type="match status" value="1"/>
</dbReference>
<keyword evidence="9 16" id="KW-0378">Hydrolase</keyword>
<dbReference type="PANTHER" id="PTHR10133:SF27">
    <property type="entry name" value="DNA POLYMERASE NU"/>
    <property type="match status" value="1"/>
</dbReference>
<feature type="domain" description="DNA-directed DNA polymerase family A palm" evidence="21">
    <location>
        <begin position="673"/>
        <end position="873"/>
    </location>
</feature>
<dbReference type="SMART" id="SM00474">
    <property type="entry name" value="35EXOc"/>
    <property type="match status" value="1"/>
</dbReference>
<dbReference type="NCBIfam" id="TIGR00593">
    <property type="entry name" value="pola"/>
    <property type="match status" value="1"/>
</dbReference>
<name>A0A0C7P048_DEFTU</name>
<dbReference type="InterPro" id="IPR001098">
    <property type="entry name" value="DNA-dir_DNA_pol_A_palm_dom"/>
</dbReference>
<dbReference type="FunFam" id="1.10.150.20:FF:000003">
    <property type="entry name" value="DNA polymerase I"/>
    <property type="match status" value="1"/>
</dbReference>
<dbReference type="FunFam" id="1.20.1060.10:FF:000001">
    <property type="entry name" value="DNA polymerase I"/>
    <property type="match status" value="1"/>
</dbReference>
<dbReference type="SMART" id="SM00475">
    <property type="entry name" value="53EXOc"/>
    <property type="match status" value="1"/>
</dbReference>
<evidence type="ECO:0000313" key="22">
    <source>
        <dbReference type="EMBL" id="CEP77399.1"/>
    </source>
</evidence>
<dbReference type="InterPro" id="IPR012337">
    <property type="entry name" value="RNaseH-like_sf"/>
</dbReference>
<evidence type="ECO:0000256" key="15">
    <source>
        <dbReference type="NCBIfam" id="TIGR00593"/>
    </source>
</evidence>
<dbReference type="InterPro" id="IPR018320">
    <property type="entry name" value="DNA_polymerase_1"/>
</dbReference>
<comment type="catalytic activity">
    <reaction evidence="14 16">
        <text>DNA(n) + a 2'-deoxyribonucleoside 5'-triphosphate = DNA(n+1) + diphosphate</text>
        <dbReference type="Rhea" id="RHEA:22508"/>
        <dbReference type="Rhea" id="RHEA-COMP:17339"/>
        <dbReference type="Rhea" id="RHEA-COMP:17340"/>
        <dbReference type="ChEBI" id="CHEBI:33019"/>
        <dbReference type="ChEBI" id="CHEBI:61560"/>
        <dbReference type="ChEBI" id="CHEBI:173112"/>
        <dbReference type="EC" id="2.7.7.7"/>
    </reaction>
</comment>
<keyword evidence="10 16" id="KW-0269">Exonuclease</keyword>
<dbReference type="InterPro" id="IPR029060">
    <property type="entry name" value="PIN-like_dom_sf"/>
</dbReference>
<keyword evidence="8 16" id="KW-0227">DNA damage</keyword>
<dbReference type="NCBIfam" id="NF004397">
    <property type="entry name" value="PRK05755.1"/>
    <property type="match status" value="1"/>
</dbReference>